<dbReference type="RefSeq" id="WP_132690062.1">
    <property type="nucleotide sequence ID" value="NZ_SMFT01000002.1"/>
</dbReference>
<evidence type="ECO:0000256" key="1">
    <source>
        <dbReference type="ARBA" id="ARBA00010718"/>
    </source>
</evidence>
<dbReference type="InterPro" id="IPR041891">
    <property type="entry name" value="Alpha_CA_prokaryot-like"/>
</dbReference>
<dbReference type="EC" id="4.2.1.1" evidence="2"/>
<dbReference type="EMBL" id="SMFT01000002">
    <property type="protein sequence ID" value="TCJ98593.1"/>
    <property type="molecule type" value="Genomic_DNA"/>
</dbReference>
<dbReference type="InterPro" id="IPR023561">
    <property type="entry name" value="Carbonic_anhydrase_a-class"/>
</dbReference>
<gene>
    <name evidence="8" type="ORF">EV694_1005</name>
</gene>
<keyword evidence="9" id="KW-1185">Reference proteome</keyword>
<dbReference type="InterPro" id="IPR036398">
    <property type="entry name" value="CA_dom_sf"/>
</dbReference>
<reference evidence="8 9" key="1">
    <citation type="submission" date="2019-03" db="EMBL/GenBank/DDBJ databases">
        <title>Genomic Encyclopedia of Type Strains, Phase IV (KMG-IV): sequencing the most valuable type-strain genomes for metagenomic binning, comparative biology and taxonomic classification.</title>
        <authorList>
            <person name="Goeker M."/>
        </authorList>
    </citation>
    <scope>NUCLEOTIDE SEQUENCE [LARGE SCALE GENOMIC DNA]</scope>
    <source>
        <strain evidence="8 9">DSM 15534</strain>
    </source>
</reference>
<sequence>MMKNIGIISIFSAILLGCSQQHHHDQNANLHHHHWSYVGNEDPAHWGELATEYQVCKLGKNQSPVDVSESIETHSHTIKLHTAKTQVKLENNGHSIQATPITANNQLWIKQTPFALQQFHFHTPSEHTFKQKHFPLEAHFVYQNEEGQLAVIAVFFTLGKANSELAKLEQQTLPIGEKHSVTQEVDLAKLMPKNPKHFRLTGSLTTPPCTEGVNWIIMQQPIEASQSQIDWLANVMGKNNRPLQPLNSRFIIQE</sequence>
<name>A0A4R1FUU6_9PAST</name>
<keyword evidence="5" id="KW-0456">Lyase</keyword>
<dbReference type="GO" id="GO:0004089">
    <property type="term" value="F:carbonate dehydratase activity"/>
    <property type="evidence" value="ECO:0007669"/>
    <property type="project" value="UniProtKB-EC"/>
</dbReference>
<evidence type="ECO:0000256" key="2">
    <source>
        <dbReference type="ARBA" id="ARBA00012925"/>
    </source>
</evidence>
<evidence type="ECO:0000259" key="7">
    <source>
        <dbReference type="PROSITE" id="PS51144"/>
    </source>
</evidence>
<dbReference type="PROSITE" id="PS51144">
    <property type="entry name" value="ALPHA_CA_2"/>
    <property type="match status" value="1"/>
</dbReference>
<protein>
    <recommendedName>
        <fullName evidence="2">carbonic anhydrase</fullName>
        <ecNumber evidence="2">4.2.1.1</ecNumber>
    </recommendedName>
</protein>
<dbReference type="PROSITE" id="PS51257">
    <property type="entry name" value="PROKAR_LIPOPROTEIN"/>
    <property type="match status" value="1"/>
</dbReference>
<evidence type="ECO:0000256" key="3">
    <source>
        <dbReference type="ARBA" id="ARBA00022723"/>
    </source>
</evidence>
<keyword evidence="4" id="KW-0862">Zinc</keyword>
<comment type="caution">
    <text evidence="8">The sequence shown here is derived from an EMBL/GenBank/DDBJ whole genome shotgun (WGS) entry which is preliminary data.</text>
</comment>
<evidence type="ECO:0000256" key="6">
    <source>
        <dbReference type="ARBA" id="ARBA00048348"/>
    </source>
</evidence>
<evidence type="ECO:0000256" key="4">
    <source>
        <dbReference type="ARBA" id="ARBA00022833"/>
    </source>
</evidence>
<dbReference type="Proteomes" id="UP000294702">
    <property type="component" value="Unassembled WGS sequence"/>
</dbReference>
<dbReference type="Gene3D" id="3.10.200.10">
    <property type="entry name" value="Alpha carbonic anhydrase"/>
    <property type="match status" value="1"/>
</dbReference>
<evidence type="ECO:0000256" key="5">
    <source>
        <dbReference type="ARBA" id="ARBA00023239"/>
    </source>
</evidence>
<keyword evidence="3" id="KW-0479">Metal-binding</keyword>
<dbReference type="AlphaFoldDB" id="A0A4R1FUU6"/>
<dbReference type="Pfam" id="PF00194">
    <property type="entry name" value="Carb_anhydrase"/>
    <property type="match status" value="1"/>
</dbReference>
<evidence type="ECO:0000313" key="9">
    <source>
        <dbReference type="Proteomes" id="UP000294702"/>
    </source>
</evidence>
<comment type="similarity">
    <text evidence="1">Belongs to the alpha-carbonic anhydrase family.</text>
</comment>
<accession>A0A4R1FUU6</accession>
<dbReference type="PANTHER" id="PTHR18952:SF265">
    <property type="entry name" value="CARBONIC ANHYDRASE"/>
    <property type="match status" value="1"/>
</dbReference>
<dbReference type="OrthoDB" id="5327615at2"/>
<dbReference type="GO" id="GO:0008270">
    <property type="term" value="F:zinc ion binding"/>
    <property type="evidence" value="ECO:0007669"/>
    <property type="project" value="InterPro"/>
</dbReference>
<organism evidence="8 9">
    <name type="scientific">Volucribacter psittacicida</name>
    <dbReference type="NCBI Taxonomy" id="203482"/>
    <lineage>
        <taxon>Bacteria</taxon>
        <taxon>Pseudomonadati</taxon>
        <taxon>Pseudomonadota</taxon>
        <taxon>Gammaproteobacteria</taxon>
        <taxon>Pasteurellales</taxon>
        <taxon>Pasteurellaceae</taxon>
        <taxon>Volucribacter</taxon>
    </lineage>
</organism>
<dbReference type="SMART" id="SM01057">
    <property type="entry name" value="Carb_anhydrase"/>
    <property type="match status" value="1"/>
</dbReference>
<dbReference type="SUPFAM" id="SSF51069">
    <property type="entry name" value="Carbonic anhydrase"/>
    <property type="match status" value="1"/>
</dbReference>
<comment type="catalytic activity">
    <reaction evidence="6">
        <text>hydrogencarbonate + H(+) = CO2 + H2O</text>
        <dbReference type="Rhea" id="RHEA:10748"/>
        <dbReference type="ChEBI" id="CHEBI:15377"/>
        <dbReference type="ChEBI" id="CHEBI:15378"/>
        <dbReference type="ChEBI" id="CHEBI:16526"/>
        <dbReference type="ChEBI" id="CHEBI:17544"/>
        <dbReference type="EC" id="4.2.1.1"/>
    </reaction>
</comment>
<proteinExistence type="inferred from homology"/>
<dbReference type="CDD" id="cd03124">
    <property type="entry name" value="alpha_CA_prokaryotic_like"/>
    <property type="match status" value="1"/>
</dbReference>
<dbReference type="InterPro" id="IPR001148">
    <property type="entry name" value="CA_dom"/>
</dbReference>
<feature type="domain" description="Alpha-carbonic anhydrase" evidence="7">
    <location>
        <begin position="33"/>
        <end position="254"/>
    </location>
</feature>
<evidence type="ECO:0000313" key="8">
    <source>
        <dbReference type="EMBL" id="TCJ98593.1"/>
    </source>
</evidence>
<dbReference type="PANTHER" id="PTHR18952">
    <property type="entry name" value="CARBONIC ANHYDRASE"/>
    <property type="match status" value="1"/>
</dbReference>